<dbReference type="KEGG" id="nay:HYG81_07765"/>
<name>A0A7D6H1K9_9EURY</name>
<evidence type="ECO:0000313" key="3">
    <source>
        <dbReference type="Proteomes" id="UP000510869"/>
    </source>
</evidence>
<dbReference type="RefSeq" id="WP_180842646.1">
    <property type="nucleotide sequence ID" value="NZ_CP059154.1"/>
</dbReference>
<gene>
    <name evidence="2" type="ORF">HYG81_07765</name>
</gene>
<dbReference type="GeneID" id="56143092"/>
<feature type="transmembrane region" description="Helical" evidence="1">
    <location>
        <begin position="85"/>
        <end position="104"/>
    </location>
</feature>
<dbReference type="OrthoDB" id="206423at2157"/>
<evidence type="ECO:0000313" key="2">
    <source>
        <dbReference type="EMBL" id="QLK27485.1"/>
    </source>
</evidence>
<organism evidence="2 3">
    <name type="scientific">Natrinema zhouii</name>
    <dbReference type="NCBI Taxonomy" id="1710539"/>
    <lineage>
        <taxon>Archaea</taxon>
        <taxon>Methanobacteriati</taxon>
        <taxon>Methanobacteriota</taxon>
        <taxon>Stenosarchaea group</taxon>
        <taxon>Halobacteria</taxon>
        <taxon>Halobacteriales</taxon>
        <taxon>Natrialbaceae</taxon>
        <taxon>Natrinema</taxon>
    </lineage>
</organism>
<keyword evidence="1" id="KW-0472">Membrane</keyword>
<sequence>MGARSDALLAVVVLVAAAVASVLVDVVLSPSFLAVGAVSTLVFEAIAARDPDAVRRYWERPAVQGATLVVALAGVVVGARVAPSIVLSFTVGSLVTYLVFLAVTNPAYRS</sequence>
<evidence type="ECO:0000256" key="1">
    <source>
        <dbReference type="SAM" id="Phobius"/>
    </source>
</evidence>
<keyword evidence="1" id="KW-1133">Transmembrane helix</keyword>
<accession>A0A7D6H1K9</accession>
<protein>
    <submittedName>
        <fullName evidence="2">Uncharacterized protein</fullName>
    </submittedName>
</protein>
<proteinExistence type="predicted"/>
<keyword evidence="3" id="KW-1185">Reference proteome</keyword>
<dbReference type="EMBL" id="CP059154">
    <property type="protein sequence ID" value="QLK27485.1"/>
    <property type="molecule type" value="Genomic_DNA"/>
</dbReference>
<dbReference type="Proteomes" id="UP000510869">
    <property type="component" value="Chromosome"/>
</dbReference>
<keyword evidence="1" id="KW-0812">Transmembrane</keyword>
<reference evidence="2 3" key="1">
    <citation type="submission" date="2020-07" db="EMBL/GenBank/DDBJ databases">
        <title>Natrinema (YPL30) sp. nov. and Haloterrigena xxxxxx (YPL8) sp. nov., isolated from a salt mine.</title>
        <authorList>
            <person name="Cui H."/>
        </authorList>
    </citation>
    <scope>NUCLEOTIDE SEQUENCE [LARGE SCALE GENOMIC DNA]</scope>
    <source>
        <strain evidence="2 3">YPL13</strain>
    </source>
</reference>
<dbReference type="AlphaFoldDB" id="A0A7D6H1K9"/>